<dbReference type="Proteomes" id="UP000235746">
    <property type="component" value="Unassembled WGS sequence"/>
</dbReference>
<reference evidence="2" key="1">
    <citation type="submission" date="2016-07" db="EMBL/GenBank/DDBJ databases">
        <title>Nontailed viruses are major unrecognized killers of bacteria in the ocean.</title>
        <authorList>
            <person name="Kauffman K."/>
            <person name="Hussain F."/>
            <person name="Yang J."/>
            <person name="Arevalo P."/>
            <person name="Brown J."/>
            <person name="Cutler M."/>
            <person name="Kelly L."/>
            <person name="Polz M.F."/>
        </authorList>
    </citation>
    <scope>NUCLEOTIDE SEQUENCE [LARGE SCALE GENOMIC DNA]</scope>
    <source>
        <strain evidence="2">10N.261.51.B8</strain>
    </source>
</reference>
<sequence>MNELNSLIDELRLSEEALKTRKRLIVTRAKEELDVRGFEQAYKRLGVAKSTAYHYVNMSKLIKNHSILEKVPMYVLQKCVGNKELLRGTLDALNNGAKVDIPYFETYINT</sequence>
<comment type="caution">
    <text evidence="1">The sequence shown here is derived from an EMBL/GenBank/DDBJ whole genome shotgun (WGS) entry which is preliminary data.</text>
</comment>
<evidence type="ECO:0000313" key="1">
    <source>
        <dbReference type="EMBL" id="PML52717.1"/>
    </source>
</evidence>
<dbReference type="AlphaFoldDB" id="A0A2N7I8V7"/>
<organism evidence="1 2">
    <name type="scientific">Vibrio lentus</name>
    <dbReference type="NCBI Taxonomy" id="136468"/>
    <lineage>
        <taxon>Bacteria</taxon>
        <taxon>Pseudomonadati</taxon>
        <taxon>Pseudomonadota</taxon>
        <taxon>Gammaproteobacteria</taxon>
        <taxon>Vibrionales</taxon>
        <taxon>Vibrionaceae</taxon>
        <taxon>Vibrio</taxon>
    </lineage>
</organism>
<gene>
    <name evidence="1" type="ORF">BCT74_13840</name>
</gene>
<accession>A0A2N7I8V7</accession>
<proteinExistence type="predicted"/>
<protein>
    <submittedName>
        <fullName evidence="1">Uncharacterized protein</fullName>
    </submittedName>
</protein>
<evidence type="ECO:0000313" key="2">
    <source>
        <dbReference type="Proteomes" id="UP000235746"/>
    </source>
</evidence>
<dbReference type="EMBL" id="MCYL01000047">
    <property type="protein sequence ID" value="PML52717.1"/>
    <property type="molecule type" value="Genomic_DNA"/>
</dbReference>
<name>A0A2N7I8V7_9VIBR</name>
<dbReference type="RefSeq" id="WP_102558295.1">
    <property type="nucleotide sequence ID" value="NZ_JAKJTE010000020.1"/>
</dbReference>